<dbReference type="Proteomes" id="UP000287651">
    <property type="component" value="Unassembled WGS sequence"/>
</dbReference>
<evidence type="ECO:0000313" key="2">
    <source>
        <dbReference type="EMBL" id="RRT53508.1"/>
    </source>
</evidence>
<name>A0A426YP64_ENSVE</name>
<dbReference type="AlphaFoldDB" id="A0A426YP64"/>
<feature type="compositionally biased region" description="Basic residues" evidence="1">
    <location>
        <begin position="158"/>
        <end position="177"/>
    </location>
</feature>
<evidence type="ECO:0000256" key="1">
    <source>
        <dbReference type="SAM" id="MobiDB-lite"/>
    </source>
</evidence>
<comment type="caution">
    <text evidence="2">The sequence shown here is derived from an EMBL/GenBank/DDBJ whole genome shotgun (WGS) entry which is preliminary data.</text>
</comment>
<accession>A0A426YP64</accession>
<sequence length="177" mass="18965">MVRRRQQRVTVVRIATTDGRRQQASDKGYDSGWQGWLGGAGGSNNSDARSAGRSKGERRGLCAGRVAAKGAAAAVIEEGGRGWWLMEKGSGWLQLRRLRQRETEARLGAAGCSRRSRMGRGRGSSGGKDGRGEDSCSRVAAVAVVGMAGGDEEVGRNRGGRRRKKQPRERKKAVASV</sequence>
<proteinExistence type="predicted"/>
<gene>
    <name evidence="2" type="ORF">B296_00022575</name>
</gene>
<dbReference type="EMBL" id="AMZH03011111">
    <property type="protein sequence ID" value="RRT53508.1"/>
    <property type="molecule type" value="Genomic_DNA"/>
</dbReference>
<reference evidence="2 3" key="1">
    <citation type="journal article" date="2014" name="Agronomy (Basel)">
        <title>A Draft Genome Sequence for Ensete ventricosum, the Drought-Tolerant Tree Against Hunger.</title>
        <authorList>
            <person name="Harrison J."/>
            <person name="Moore K.A."/>
            <person name="Paszkiewicz K."/>
            <person name="Jones T."/>
            <person name="Grant M."/>
            <person name="Ambacheew D."/>
            <person name="Muzemil S."/>
            <person name="Studholme D.J."/>
        </authorList>
    </citation>
    <scope>NUCLEOTIDE SEQUENCE [LARGE SCALE GENOMIC DNA]</scope>
</reference>
<feature type="compositionally biased region" description="Basic and acidic residues" evidence="1">
    <location>
        <begin position="18"/>
        <end position="29"/>
    </location>
</feature>
<feature type="region of interest" description="Disordered" evidence="1">
    <location>
        <begin position="18"/>
        <end position="58"/>
    </location>
</feature>
<feature type="region of interest" description="Disordered" evidence="1">
    <location>
        <begin position="106"/>
        <end position="177"/>
    </location>
</feature>
<organism evidence="2 3">
    <name type="scientific">Ensete ventricosum</name>
    <name type="common">Abyssinian banana</name>
    <name type="synonym">Musa ensete</name>
    <dbReference type="NCBI Taxonomy" id="4639"/>
    <lineage>
        <taxon>Eukaryota</taxon>
        <taxon>Viridiplantae</taxon>
        <taxon>Streptophyta</taxon>
        <taxon>Embryophyta</taxon>
        <taxon>Tracheophyta</taxon>
        <taxon>Spermatophyta</taxon>
        <taxon>Magnoliopsida</taxon>
        <taxon>Liliopsida</taxon>
        <taxon>Zingiberales</taxon>
        <taxon>Musaceae</taxon>
        <taxon>Ensete</taxon>
    </lineage>
</organism>
<protein>
    <submittedName>
        <fullName evidence="2">Uncharacterized protein</fullName>
    </submittedName>
</protein>
<evidence type="ECO:0000313" key="3">
    <source>
        <dbReference type="Proteomes" id="UP000287651"/>
    </source>
</evidence>